<dbReference type="Pfam" id="PF12824">
    <property type="entry name" value="MRP-L20"/>
    <property type="match status" value="1"/>
</dbReference>
<dbReference type="AlphaFoldDB" id="A0AAD4GG82"/>
<name>A0AAD4GG82_BOLED</name>
<keyword evidence="2" id="KW-1185">Reference proteome</keyword>
<dbReference type="Proteomes" id="UP001194468">
    <property type="component" value="Unassembled WGS sequence"/>
</dbReference>
<accession>A0AAD4GG82</accession>
<gene>
    <name evidence="1" type="ORF">L210DRAFT_3534808</name>
</gene>
<proteinExistence type="predicted"/>
<evidence type="ECO:0000313" key="2">
    <source>
        <dbReference type="Proteomes" id="UP001194468"/>
    </source>
</evidence>
<comment type="caution">
    <text evidence="1">The sequence shown here is derived from an EMBL/GenBank/DDBJ whole genome shotgun (WGS) entry which is preliminary data.</text>
</comment>
<evidence type="ECO:0000313" key="1">
    <source>
        <dbReference type="EMBL" id="KAF8443090.1"/>
    </source>
</evidence>
<sequence>MFGCRPSFVSQVAALPRSVRRVCAKREEARVGAVKAGWGERKATARAIREKRRMFW</sequence>
<dbReference type="EMBL" id="WHUW01000008">
    <property type="protein sequence ID" value="KAF8443090.1"/>
    <property type="molecule type" value="Genomic_DNA"/>
</dbReference>
<reference evidence="1" key="2">
    <citation type="journal article" date="2020" name="Nat. Commun.">
        <title>Large-scale genome sequencing of mycorrhizal fungi provides insights into the early evolution of symbiotic traits.</title>
        <authorList>
            <person name="Miyauchi S."/>
            <person name="Kiss E."/>
            <person name="Kuo A."/>
            <person name="Drula E."/>
            <person name="Kohler A."/>
            <person name="Sanchez-Garcia M."/>
            <person name="Morin E."/>
            <person name="Andreopoulos B."/>
            <person name="Barry K.W."/>
            <person name="Bonito G."/>
            <person name="Buee M."/>
            <person name="Carver A."/>
            <person name="Chen C."/>
            <person name="Cichocki N."/>
            <person name="Clum A."/>
            <person name="Culley D."/>
            <person name="Crous P.W."/>
            <person name="Fauchery L."/>
            <person name="Girlanda M."/>
            <person name="Hayes R.D."/>
            <person name="Keri Z."/>
            <person name="LaButti K."/>
            <person name="Lipzen A."/>
            <person name="Lombard V."/>
            <person name="Magnuson J."/>
            <person name="Maillard F."/>
            <person name="Murat C."/>
            <person name="Nolan M."/>
            <person name="Ohm R.A."/>
            <person name="Pangilinan J."/>
            <person name="Pereira M.F."/>
            <person name="Perotto S."/>
            <person name="Peter M."/>
            <person name="Pfister S."/>
            <person name="Riley R."/>
            <person name="Sitrit Y."/>
            <person name="Stielow J.B."/>
            <person name="Szollosi G."/>
            <person name="Zifcakova L."/>
            <person name="Stursova M."/>
            <person name="Spatafora J.W."/>
            <person name="Tedersoo L."/>
            <person name="Vaario L.M."/>
            <person name="Yamada A."/>
            <person name="Yan M."/>
            <person name="Wang P."/>
            <person name="Xu J."/>
            <person name="Bruns T."/>
            <person name="Baldrian P."/>
            <person name="Vilgalys R."/>
            <person name="Dunand C."/>
            <person name="Henrissat B."/>
            <person name="Grigoriev I.V."/>
            <person name="Hibbett D."/>
            <person name="Nagy L.G."/>
            <person name="Martin F.M."/>
        </authorList>
    </citation>
    <scope>NUCLEOTIDE SEQUENCE</scope>
    <source>
        <strain evidence="1">BED1</strain>
    </source>
</reference>
<protein>
    <submittedName>
        <fullName evidence="1">Uncharacterized protein</fullName>
    </submittedName>
</protein>
<organism evidence="1 2">
    <name type="scientific">Boletus edulis BED1</name>
    <dbReference type="NCBI Taxonomy" id="1328754"/>
    <lineage>
        <taxon>Eukaryota</taxon>
        <taxon>Fungi</taxon>
        <taxon>Dikarya</taxon>
        <taxon>Basidiomycota</taxon>
        <taxon>Agaricomycotina</taxon>
        <taxon>Agaricomycetes</taxon>
        <taxon>Agaricomycetidae</taxon>
        <taxon>Boletales</taxon>
        <taxon>Boletineae</taxon>
        <taxon>Boletaceae</taxon>
        <taxon>Boletoideae</taxon>
        <taxon>Boletus</taxon>
    </lineage>
</organism>
<reference evidence="1" key="1">
    <citation type="submission" date="2019-10" db="EMBL/GenBank/DDBJ databases">
        <authorList>
            <consortium name="DOE Joint Genome Institute"/>
            <person name="Kuo A."/>
            <person name="Miyauchi S."/>
            <person name="Kiss E."/>
            <person name="Drula E."/>
            <person name="Kohler A."/>
            <person name="Sanchez-Garcia M."/>
            <person name="Andreopoulos B."/>
            <person name="Barry K.W."/>
            <person name="Bonito G."/>
            <person name="Buee M."/>
            <person name="Carver A."/>
            <person name="Chen C."/>
            <person name="Cichocki N."/>
            <person name="Clum A."/>
            <person name="Culley D."/>
            <person name="Crous P.W."/>
            <person name="Fauchery L."/>
            <person name="Girlanda M."/>
            <person name="Hayes R."/>
            <person name="Keri Z."/>
            <person name="LaButti K."/>
            <person name="Lipzen A."/>
            <person name="Lombard V."/>
            <person name="Magnuson J."/>
            <person name="Maillard F."/>
            <person name="Morin E."/>
            <person name="Murat C."/>
            <person name="Nolan M."/>
            <person name="Ohm R."/>
            <person name="Pangilinan J."/>
            <person name="Pereira M."/>
            <person name="Perotto S."/>
            <person name="Peter M."/>
            <person name="Riley R."/>
            <person name="Sitrit Y."/>
            <person name="Stielow B."/>
            <person name="Szollosi G."/>
            <person name="Zifcakova L."/>
            <person name="Stursova M."/>
            <person name="Spatafora J.W."/>
            <person name="Tedersoo L."/>
            <person name="Vaario L.-M."/>
            <person name="Yamada A."/>
            <person name="Yan M."/>
            <person name="Wang P."/>
            <person name="Xu J."/>
            <person name="Bruns T."/>
            <person name="Baldrian P."/>
            <person name="Vilgalys R."/>
            <person name="Henrissat B."/>
            <person name="Grigoriev I.V."/>
            <person name="Hibbett D."/>
            <person name="Nagy L.G."/>
            <person name="Martin F.M."/>
        </authorList>
    </citation>
    <scope>NUCLEOTIDE SEQUENCE</scope>
    <source>
        <strain evidence="1">BED1</strain>
    </source>
</reference>